<evidence type="ECO:0000313" key="5">
    <source>
        <dbReference type="Proteomes" id="UP001187471"/>
    </source>
</evidence>
<dbReference type="AlphaFoldDB" id="A0AA88ULD7"/>
<dbReference type="Pfam" id="PF10536">
    <property type="entry name" value="PMD"/>
    <property type="match status" value="1"/>
</dbReference>
<feature type="compositionally biased region" description="Basic and acidic residues" evidence="2">
    <location>
        <begin position="927"/>
        <end position="937"/>
    </location>
</feature>
<dbReference type="PANTHER" id="PTHR46033">
    <property type="entry name" value="PROTEIN MAIN-LIKE 2"/>
    <property type="match status" value="1"/>
</dbReference>
<dbReference type="EMBL" id="JAVXUO010001739">
    <property type="protein sequence ID" value="KAK2979562.1"/>
    <property type="molecule type" value="Genomic_DNA"/>
</dbReference>
<feature type="compositionally biased region" description="Acidic residues" evidence="2">
    <location>
        <begin position="875"/>
        <end position="884"/>
    </location>
</feature>
<evidence type="ECO:0000256" key="2">
    <source>
        <dbReference type="SAM" id="MobiDB-lite"/>
    </source>
</evidence>
<keyword evidence="1" id="KW-0175">Coiled coil</keyword>
<dbReference type="InterPro" id="IPR019557">
    <property type="entry name" value="AminoTfrase-like_pln_mobile"/>
</dbReference>
<dbReference type="PANTHER" id="PTHR46033:SF65">
    <property type="entry name" value="AMINOTRANSFERASE-LIKE PLANT MOBILE DOMAIN-CONTAINING PROTEIN"/>
    <property type="match status" value="1"/>
</dbReference>
<evidence type="ECO:0000256" key="1">
    <source>
        <dbReference type="SAM" id="Coils"/>
    </source>
</evidence>
<keyword evidence="5" id="KW-1185">Reference proteome</keyword>
<dbReference type="Proteomes" id="UP001187471">
    <property type="component" value="Unassembled WGS sequence"/>
</dbReference>
<accession>A0AA88ULD7</accession>
<reference evidence="4" key="1">
    <citation type="submission" date="2022-12" db="EMBL/GenBank/DDBJ databases">
        <title>Draft genome assemblies for two species of Escallonia (Escalloniales).</title>
        <authorList>
            <person name="Chanderbali A."/>
            <person name="Dervinis C."/>
            <person name="Anghel I."/>
            <person name="Soltis D."/>
            <person name="Soltis P."/>
            <person name="Zapata F."/>
        </authorList>
    </citation>
    <scope>NUCLEOTIDE SEQUENCE</scope>
    <source>
        <strain evidence="4">UCBG92.1500</strain>
        <tissue evidence="4">Leaf</tissue>
    </source>
</reference>
<feature type="compositionally biased region" description="Low complexity" evidence="2">
    <location>
        <begin position="859"/>
        <end position="869"/>
    </location>
</feature>
<sequence>MDYVCESCLLAFVYVQMEGENGIDLRLALLCKKSQAIATGKNGYSLDARNGESDRGITSVGDFKNFNDGVQKGDYGTGSQRSIWVKTEEYVDGFSKAISSVKVSTNSNCGGFGVANDNRSTETEEESRSGGIKCENLFTATKHQRRRENDADFHGNASASRIINFEGSTAENECVADSEAEGLNSRLDLHHVDGSQRCSRGSGFSELPNAVHGESDTCGVDLRGEKRPKLEDATDNGIFAINHAQEVRAFIKAHKSLVISCFLTEAPLNPNSSEKGLTPGGVFKEDFPPGLKSFYPSVEKLPYGSEKFRKECERSIDIRCWPNPSNEWIAWVERMKPFKADLWRTLGIYDAIELSTYKIPQDKALIHGAMFFWSRSTNSFHFHCGPMAPTLQDVAALTGLRPHGDPVHAAMVYDSAKYSLPTEKRYGKDVIVSAYKTFINRSTQTGPVESTEHIAFLAYWINKYVLCCPSICMTQEPVGLAILLDSGRQMALGPLLLSHLYRGLHVVVEKGLKGFGGAFWVLQMWLHAYLPELAPMPAPNDTDEIYGYRYARGEPKEHTFEKCFKHLYQDDRTDRNFLPWKDRFLGPNWFRRSPSLTIADANELAEHSQVWASYLVARDLHFNLQASPSGKHKAGAEWYAPNQLARQLGLLQLVPLPPYHSVNEFFHARKKLASTSEVTSLQDKAHASLAAFGSLVPFSENPRSSNHFNSWWISYMAAARSPIDEVLSQLLIQKPQQQKEKGAFVSSLQPAGQKRKFQSGAQSKNVDRKQDKAALVSGLSDILAIDVYNPKPPKRAKSYTQKGKVERQTYVLATPAILSIKPEARSLTAQVEKSSKASRSGNIPPSTLEDKIISPSPSPSVETSTWSSPLGQEVPESDDEDNPTEIEPMHVEHQSGNETTQMEVIITSDERNDVEGAEVESTTPSPPRDDDLNESQKDGSGGKTPILLVSRDGLQLVDPDNQPFEVVRRPLSSAHSRTPTIEQLTSKTVASMATQDSDASSLAITIEQFISSFDEHSIQSCPADSRAVPTEEEVTKARDYLGEALNKSCIEAIRTVDAFTLKGAISTVLASPDLSPDHRDLLTLIRSKFPLLKENAEANLKRCLKVKSKLGKIDSYLRKLKENKDKAIEQSLELAEISKHEAKLRAELEKLVSRKEELEQQNHENITQSSKFMAKLKKDKEASEAWKEEDRAAKEALGMVETEWKALEAKYLSL</sequence>
<feature type="domain" description="Aminotransferase-like plant mobile" evidence="3">
    <location>
        <begin position="347"/>
        <end position="712"/>
    </location>
</feature>
<dbReference type="GO" id="GO:0010073">
    <property type="term" value="P:meristem maintenance"/>
    <property type="evidence" value="ECO:0007669"/>
    <property type="project" value="InterPro"/>
</dbReference>
<gene>
    <name evidence="4" type="ORF">RJ640_027426</name>
</gene>
<comment type="caution">
    <text evidence="4">The sequence shown here is derived from an EMBL/GenBank/DDBJ whole genome shotgun (WGS) entry which is preliminary data.</text>
</comment>
<evidence type="ECO:0000259" key="3">
    <source>
        <dbReference type="Pfam" id="PF10536"/>
    </source>
</evidence>
<feature type="compositionally biased region" description="Polar residues" evidence="2">
    <location>
        <begin position="829"/>
        <end position="845"/>
    </location>
</feature>
<dbReference type="InterPro" id="IPR044824">
    <property type="entry name" value="MAIN-like"/>
</dbReference>
<name>A0AA88ULD7_9ASTE</name>
<feature type="region of interest" description="Disordered" evidence="2">
    <location>
        <begin position="742"/>
        <end position="771"/>
    </location>
</feature>
<evidence type="ECO:0000313" key="4">
    <source>
        <dbReference type="EMBL" id="KAK2979562.1"/>
    </source>
</evidence>
<organism evidence="4 5">
    <name type="scientific">Escallonia rubra</name>
    <dbReference type="NCBI Taxonomy" id="112253"/>
    <lineage>
        <taxon>Eukaryota</taxon>
        <taxon>Viridiplantae</taxon>
        <taxon>Streptophyta</taxon>
        <taxon>Embryophyta</taxon>
        <taxon>Tracheophyta</taxon>
        <taxon>Spermatophyta</taxon>
        <taxon>Magnoliopsida</taxon>
        <taxon>eudicotyledons</taxon>
        <taxon>Gunneridae</taxon>
        <taxon>Pentapetalae</taxon>
        <taxon>asterids</taxon>
        <taxon>campanulids</taxon>
        <taxon>Escalloniales</taxon>
        <taxon>Escalloniaceae</taxon>
        <taxon>Escallonia</taxon>
    </lineage>
</organism>
<proteinExistence type="predicted"/>
<protein>
    <recommendedName>
        <fullName evidence="3">Aminotransferase-like plant mobile domain-containing protein</fullName>
    </recommendedName>
</protein>
<feature type="region of interest" description="Disordered" evidence="2">
    <location>
        <begin position="829"/>
        <end position="946"/>
    </location>
</feature>
<feature type="coiled-coil region" evidence="1">
    <location>
        <begin position="1117"/>
        <end position="1168"/>
    </location>
</feature>